<dbReference type="FunFam" id="3.90.190.10:FF:000053">
    <property type="entry name" value="Phosphatidylinositol 3,4,5-trisphosphate 3-phosphatase TPTE2"/>
    <property type="match status" value="1"/>
</dbReference>
<dbReference type="Pfam" id="PF22918">
    <property type="entry name" value="PTEN2_C2"/>
    <property type="match status" value="1"/>
</dbReference>
<feature type="compositionally biased region" description="Polar residues" evidence="6">
    <location>
        <begin position="546"/>
        <end position="574"/>
    </location>
</feature>
<feature type="region of interest" description="Disordered" evidence="6">
    <location>
        <begin position="1"/>
        <end position="79"/>
    </location>
</feature>
<evidence type="ECO:0000259" key="9">
    <source>
        <dbReference type="PROSITE" id="PS51182"/>
    </source>
</evidence>
<dbReference type="InterPro" id="IPR029021">
    <property type="entry name" value="Prot-tyrosine_phosphatase-like"/>
</dbReference>
<keyword evidence="11" id="KW-1185">Reference proteome</keyword>
<comment type="catalytic activity">
    <reaction evidence="1">
        <text>a 1,2-diacyl-sn-glycero-3-phospho-(1D-myo-inositol-3,4,5-trisphosphate) + H2O = a 1,2-diacyl-sn-glycero-3-phospho-(1D-myo-inositol-4,5-bisphosphate) + phosphate</text>
        <dbReference type="Rhea" id="RHEA:25017"/>
        <dbReference type="ChEBI" id="CHEBI:15377"/>
        <dbReference type="ChEBI" id="CHEBI:43474"/>
        <dbReference type="ChEBI" id="CHEBI:57836"/>
        <dbReference type="ChEBI" id="CHEBI:58456"/>
        <dbReference type="EC" id="3.1.3.67"/>
    </reaction>
</comment>
<evidence type="ECO:0000313" key="11">
    <source>
        <dbReference type="Proteomes" id="UP001157006"/>
    </source>
</evidence>
<dbReference type="InterPro" id="IPR000387">
    <property type="entry name" value="Tyr_Pase_dom"/>
</dbReference>
<gene>
    <name evidence="10" type="ORF">VFH_III157440</name>
</gene>
<feature type="compositionally biased region" description="Polar residues" evidence="6">
    <location>
        <begin position="66"/>
        <end position="78"/>
    </location>
</feature>
<organism evidence="10 11">
    <name type="scientific">Vicia faba</name>
    <name type="common">Broad bean</name>
    <name type="synonym">Faba vulgaris</name>
    <dbReference type="NCBI Taxonomy" id="3906"/>
    <lineage>
        <taxon>Eukaryota</taxon>
        <taxon>Viridiplantae</taxon>
        <taxon>Streptophyta</taxon>
        <taxon>Embryophyta</taxon>
        <taxon>Tracheophyta</taxon>
        <taxon>Spermatophyta</taxon>
        <taxon>Magnoliopsida</taxon>
        <taxon>eudicotyledons</taxon>
        <taxon>Gunneridae</taxon>
        <taxon>Pentapetalae</taxon>
        <taxon>rosids</taxon>
        <taxon>fabids</taxon>
        <taxon>Fabales</taxon>
        <taxon>Fabaceae</taxon>
        <taxon>Papilionoideae</taxon>
        <taxon>50 kb inversion clade</taxon>
        <taxon>NPAAA clade</taxon>
        <taxon>Hologalegina</taxon>
        <taxon>IRL clade</taxon>
        <taxon>Fabeae</taxon>
        <taxon>Vicia</taxon>
    </lineage>
</organism>
<evidence type="ECO:0000256" key="6">
    <source>
        <dbReference type="SAM" id="MobiDB-lite"/>
    </source>
</evidence>
<accession>A0AAV1A4W5</accession>
<dbReference type="InterPro" id="IPR016130">
    <property type="entry name" value="Tyr_Pase_AS"/>
</dbReference>
<comment type="similarity">
    <text evidence="2">Belongs to the PTEN phosphatase protein family.</text>
</comment>
<sequence>MDPVPVDVSKPPLKVPNVTHPAKEDDGQASAGIASGEHNSAREAPPRLSPTGISSWAKNLKVSPPFSGSQDESSSGNVGKSAFARLTSNLGLRLSPKSPVVDENSDEPAAQSNLFGTITKGLVDSSKNAVKAVQVKARHAVSQNKRRYQEGGFDLDMTYITENIIAMGFPAGDMSSGFFGYVEGFYRNHMEEVIKFFETNHKDKYKVYNLCLERLYDASLFEGKVASFPFDDHNCPPIQLIVSFCQSAYSWLKQDIENVVVVHCKAGMARTGLMISSLLLFLKFFPTAEESMDYYNQKRCIDGKGLVLPSQIRYVKYFERILTYFNGECPPPRRCMLRGFRLHRCPYWIRPSITISNHNGVLFSTKKHPRTKDLLPEDFWFTAPKKGVMVFALPGEPGLTELAGDFKIHFHDRQGDFYCWLNTTMTENRKVLTTSDLDGFDKRKLPSPGFQVEVVLVDYNGNVVTSNPEATKKSDESSSKSPAPAETSTPVPNADKESGDGDQDKDDDVFSDGEAEHPASSRSKQTKAPSEADVTVASATKESEANKNSNQITNITHATEQVSLGSKNSTPSHSTGERKNDVGGKTVSSLDGSSSESEFKAMAADASVFTFGDDEDYESD</sequence>
<dbReference type="PROSITE" id="PS00383">
    <property type="entry name" value="TYR_PHOSPHATASE_1"/>
    <property type="match status" value="1"/>
</dbReference>
<evidence type="ECO:0000256" key="1">
    <source>
        <dbReference type="ARBA" id="ARBA00000536"/>
    </source>
</evidence>
<reference evidence="10 11" key="1">
    <citation type="submission" date="2023-01" db="EMBL/GenBank/DDBJ databases">
        <authorList>
            <person name="Kreplak J."/>
        </authorList>
    </citation>
    <scope>NUCLEOTIDE SEQUENCE [LARGE SCALE GENOMIC DNA]</scope>
</reference>
<dbReference type="InterPro" id="IPR014020">
    <property type="entry name" value="Tensin_C2-dom"/>
</dbReference>
<feature type="region of interest" description="Disordered" evidence="6">
    <location>
        <begin position="465"/>
        <end position="620"/>
    </location>
</feature>
<evidence type="ECO:0000313" key="10">
    <source>
        <dbReference type="EMBL" id="CAI8604926.1"/>
    </source>
</evidence>
<dbReference type="InterPro" id="IPR055183">
    <property type="entry name" value="PTEN2A/B_C2"/>
</dbReference>
<keyword evidence="4" id="KW-0904">Protein phosphatase</keyword>
<dbReference type="SUPFAM" id="SSF52799">
    <property type="entry name" value="(Phosphotyrosine protein) phosphatases II"/>
    <property type="match status" value="1"/>
</dbReference>
<dbReference type="InterPro" id="IPR045101">
    <property type="entry name" value="PTP_PTEN"/>
</dbReference>
<evidence type="ECO:0000256" key="2">
    <source>
        <dbReference type="ARBA" id="ARBA00007881"/>
    </source>
</evidence>
<feature type="compositionally biased region" description="Acidic residues" evidence="6">
    <location>
        <begin position="500"/>
        <end position="513"/>
    </location>
</feature>
<dbReference type="CDD" id="cd14509">
    <property type="entry name" value="PTP_PTEN"/>
    <property type="match status" value="1"/>
</dbReference>
<feature type="domain" description="C2 tensin-type" evidence="9">
    <location>
        <begin position="332"/>
        <end position="459"/>
    </location>
</feature>
<proteinExistence type="inferred from homology"/>
<dbReference type="InterPro" id="IPR051281">
    <property type="entry name" value="Dual-spec_lipid-protein_phosph"/>
</dbReference>
<dbReference type="GO" id="GO:0005829">
    <property type="term" value="C:cytosol"/>
    <property type="evidence" value="ECO:0007669"/>
    <property type="project" value="TreeGrafter"/>
</dbReference>
<keyword evidence="3" id="KW-0378">Hydrolase</keyword>
<dbReference type="GO" id="GO:0016314">
    <property type="term" value="F:phosphatidylinositol-3,4,5-trisphosphate 3-phosphatase activity"/>
    <property type="evidence" value="ECO:0007669"/>
    <property type="project" value="UniProtKB-EC"/>
</dbReference>
<evidence type="ECO:0000256" key="5">
    <source>
        <dbReference type="ARBA" id="ARBA00023098"/>
    </source>
</evidence>
<name>A0AAV1A4W5_VICFA</name>
<evidence type="ECO:0000256" key="4">
    <source>
        <dbReference type="ARBA" id="ARBA00022912"/>
    </source>
</evidence>
<keyword evidence="5" id="KW-0443">Lipid metabolism</keyword>
<dbReference type="AlphaFoldDB" id="A0AAV1A4W5"/>
<dbReference type="PROSITE" id="PS51181">
    <property type="entry name" value="PPASE_TENSIN"/>
    <property type="match status" value="1"/>
</dbReference>
<dbReference type="Proteomes" id="UP001157006">
    <property type="component" value="Chromosome 3"/>
</dbReference>
<protein>
    <submittedName>
        <fullName evidence="10">Uncharacterized protein</fullName>
    </submittedName>
</protein>
<evidence type="ECO:0000259" key="8">
    <source>
        <dbReference type="PROSITE" id="PS51181"/>
    </source>
</evidence>
<dbReference type="GO" id="GO:0004721">
    <property type="term" value="F:phosphoprotein phosphatase activity"/>
    <property type="evidence" value="ECO:0007669"/>
    <property type="project" value="UniProtKB-KW"/>
</dbReference>
<evidence type="ECO:0000259" key="7">
    <source>
        <dbReference type="PROSITE" id="PS50056"/>
    </source>
</evidence>
<evidence type="ECO:0000256" key="3">
    <source>
        <dbReference type="ARBA" id="ARBA00022801"/>
    </source>
</evidence>
<dbReference type="InterPro" id="IPR029023">
    <property type="entry name" value="Tensin_phosphatase"/>
</dbReference>
<dbReference type="EMBL" id="OX451738">
    <property type="protein sequence ID" value="CAI8604926.1"/>
    <property type="molecule type" value="Genomic_DNA"/>
</dbReference>
<dbReference type="PROSITE" id="PS51182">
    <property type="entry name" value="C2_TENSIN"/>
    <property type="match status" value="1"/>
</dbReference>
<dbReference type="Gene3D" id="3.90.190.10">
    <property type="entry name" value="Protein tyrosine phosphatase superfamily"/>
    <property type="match status" value="1"/>
</dbReference>
<feature type="domain" description="Tyrosine specific protein phosphatases" evidence="7">
    <location>
        <begin position="260"/>
        <end position="299"/>
    </location>
</feature>
<feature type="domain" description="Phosphatase tensin-type" evidence="8">
    <location>
        <begin position="146"/>
        <end position="325"/>
    </location>
</feature>
<dbReference type="Pfam" id="PF22785">
    <property type="entry name" value="Tc-R-P"/>
    <property type="match status" value="1"/>
</dbReference>
<dbReference type="PANTHER" id="PTHR12305">
    <property type="entry name" value="PHOSPHATASE WITH HOMOLOGY TO TENSIN"/>
    <property type="match status" value="1"/>
</dbReference>
<dbReference type="SMART" id="SM01326">
    <property type="entry name" value="PTEN_C2"/>
    <property type="match status" value="1"/>
</dbReference>
<dbReference type="GO" id="GO:0006629">
    <property type="term" value="P:lipid metabolic process"/>
    <property type="evidence" value="ECO:0007669"/>
    <property type="project" value="UniProtKB-KW"/>
</dbReference>
<dbReference type="PROSITE" id="PS50056">
    <property type="entry name" value="TYR_PHOSPHATASE_2"/>
    <property type="match status" value="1"/>
</dbReference>
<dbReference type="PANTHER" id="PTHR12305:SF96">
    <property type="entry name" value="PHOSPHATIDYLINOSITOL 3,4,5-TRISPHOSPHATE 3-PHOSPHATASE AND PROTEIN-TYROSINE-PHOSPHATASE PTEN2A"/>
    <property type="match status" value="1"/>
</dbReference>